<feature type="transmembrane region" description="Helical" evidence="1">
    <location>
        <begin position="301"/>
        <end position="322"/>
    </location>
</feature>
<feature type="domain" description="DUF8173" evidence="2">
    <location>
        <begin position="233"/>
        <end position="370"/>
    </location>
</feature>
<proteinExistence type="predicted"/>
<keyword evidence="1" id="KW-0472">Membrane</keyword>
<accession>A0ABS2NRH5</accession>
<keyword evidence="1" id="KW-0812">Transmembrane</keyword>
<dbReference type="Pfam" id="PF26514">
    <property type="entry name" value="DUF8173"/>
    <property type="match status" value="1"/>
</dbReference>
<evidence type="ECO:0000313" key="3">
    <source>
        <dbReference type="EMBL" id="MBM7615426.1"/>
    </source>
</evidence>
<comment type="caution">
    <text evidence="3">The sequence shown here is derived from an EMBL/GenBank/DDBJ whole genome shotgun (WGS) entry which is preliminary data.</text>
</comment>
<dbReference type="Proteomes" id="UP001314796">
    <property type="component" value="Unassembled WGS sequence"/>
</dbReference>
<reference evidence="3 4" key="1">
    <citation type="submission" date="2021-01" db="EMBL/GenBank/DDBJ databases">
        <title>Genomic Encyclopedia of Type Strains, Phase IV (KMG-IV): sequencing the most valuable type-strain genomes for metagenomic binning, comparative biology and taxonomic classification.</title>
        <authorList>
            <person name="Goeker M."/>
        </authorList>
    </citation>
    <scope>NUCLEOTIDE SEQUENCE [LARGE SCALE GENOMIC DNA]</scope>
    <source>
        <strain evidence="3 4">DSM 25890</strain>
    </source>
</reference>
<feature type="transmembrane region" description="Helical" evidence="1">
    <location>
        <begin position="230"/>
        <end position="251"/>
    </location>
</feature>
<evidence type="ECO:0000313" key="4">
    <source>
        <dbReference type="Proteomes" id="UP001314796"/>
    </source>
</evidence>
<gene>
    <name evidence="3" type="ORF">JOC73_001996</name>
</gene>
<dbReference type="RefSeq" id="WP_204402627.1">
    <property type="nucleotide sequence ID" value="NZ_JAFBEE010000012.1"/>
</dbReference>
<feature type="transmembrane region" description="Helical" evidence="1">
    <location>
        <begin position="272"/>
        <end position="295"/>
    </location>
</feature>
<sequence>MLNLLKRKSKILFLVIVMTMLGGLIVYGMDYEDSNVNILENQIVDGDLIRGANRLSNKGTVVGDLIAAANDVNQEGTIQGDLISAAADITVEGVVKGDLRLVADDIRIAGEVNRNASMFAASVLLEEEGIIDGSIHVFAGDLNLKGFVGGDIIGGAGKAIISGRIKGNVKLYVDSIELSPEALVEGNLTYIGNKEMDIDPARVKGKIIYQPSTRTEIEAGFDEMKNQLRILMNVAKILFAIAQLLIGLLLIRLFKKPYQRAAKLIEEKPLPSIGLGLGVLVATPVVAITLVFTIIGIPFSALILMAYGILIYLTQVPVALWLGVKILRDEKRPYVAFVIGSLLIETLLLIPYFSFIGGITVTIIGLGVTLMMMKEYYQKGKPSLENPILPEK</sequence>
<feature type="transmembrane region" description="Helical" evidence="1">
    <location>
        <begin position="334"/>
        <end position="350"/>
    </location>
</feature>
<evidence type="ECO:0000256" key="1">
    <source>
        <dbReference type="SAM" id="Phobius"/>
    </source>
</evidence>
<keyword evidence="4" id="KW-1185">Reference proteome</keyword>
<name>A0ABS2NRH5_9FIRM</name>
<keyword evidence="1" id="KW-1133">Transmembrane helix</keyword>
<dbReference type="EMBL" id="JAFBEE010000012">
    <property type="protein sequence ID" value="MBM7615426.1"/>
    <property type="molecule type" value="Genomic_DNA"/>
</dbReference>
<protein>
    <submittedName>
        <fullName evidence="3">Cytoskeletal protein CcmA (Bactofilin family)</fullName>
    </submittedName>
</protein>
<evidence type="ECO:0000259" key="2">
    <source>
        <dbReference type="Pfam" id="PF26514"/>
    </source>
</evidence>
<organism evidence="3 4">
    <name type="scientific">Alkaliphilus hydrothermalis</name>
    <dbReference type="NCBI Taxonomy" id="1482730"/>
    <lineage>
        <taxon>Bacteria</taxon>
        <taxon>Bacillati</taxon>
        <taxon>Bacillota</taxon>
        <taxon>Clostridia</taxon>
        <taxon>Peptostreptococcales</taxon>
        <taxon>Natronincolaceae</taxon>
        <taxon>Alkaliphilus</taxon>
    </lineage>
</organism>
<dbReference type="InterPro" id="IPR058486">
    <property type="entry name" value="DUF8173"/>
</dbReference>
<feature type="transmembrane region" description="Helical" evidence="1">
    <location>
        <begin position="12"/>
        <end position="29"/>
    </location>
</feature>